<dbReference type="InterPro" id="IPR009078">
    <property type="entry name" value="Ferritin-like_SF"/>
</dbReference>
<reference evidence="2 3" key="1">
    <citation type="submission" date="2024-04" db="EMBL/GenBank/DDBJ databases">
        <title>Okeanomitos corallinicola gen. &amp; sp. nov. (Nostocales, Cyanobacteria), a new toxic marine heterocyst-forming cyanobacterium from a coral reef.</title>
        <authorList>
            <person name="Li H."/>
            <person name="Li R."/>
            <person name="Kang J."/>
            <person name="Hii K.S."/>
            <person name="Mohamed H.F."/>
            <person name="Xu X."/>
            <person name="Luo Z."/>
        </authorList>
    </citation>
    <scope>NUCLEOTIDE SEQUENCE [LARGE SCALE GENOMIC DNA]</scope>
    <source>
        <strain evidence="2 3">TIOX110</strain>
    </source>
</reference>
<evidence type="ECO:0000256" key="1">
    <source>
        <dbReference type="SAM" id="Coils"/>
    </source>
</evidence>
<dbReference type="InterPro" id="IPR010287">
    <property type="entry name" value="DUF892_YciF-like"/>
</dbReference>
<accession>A0ABZ2UW58</accession>
<protein>
    <submittedName>
        <fullName evidence="2">DUF892 family protein</fullName>
    </submittedName>
</protein>
<gene>
    <name evidence="2" type="ORF">WJM97_07645</name>
</gene>
<dbReference type="InterPro" id="IPR047114">
    <property type="entry name" value="YciF"/>
</dbReference>
<dbReference type="Gene3D" id="1.20.1260.10">
    <property type="match status" value="1"/>
</dbReference>
<proteinExistence type="predicted"/>
<dbReference type="PANTHER" id="PTHR30565">
    <property type="entry name" value="PROTEIN YCIF"/>
    <property type="match status" value="1"/>
</dbReference>
<sequence>MVQLSERPGIKKLSTLSDKFTYAISMVYDAENRFLESQQMMVQCCQNKQLRSTLENHIRETEQQVRNLEQVFELLGEEPQRITCDAAVGLISDCQKSMLLTADHQELIEPGIAGGQLIIEHLEIAFYHCLIKGAEKMGKSQIVQLLQQNLEQQEQTAKKLEPLMSQLLAEIKSVDGKTAARSK</sequence>
<dbReference type="SUPFAM" id="SSF47240">
    <property type="entry name" value="Ferritin-like"/>
    <property type="match status" value="1"/>
</dbReference>
<dbReference type="Proteomes" id="UP001483337">
    <property type="component" value="Chromosome"/>
</dbReference>
<dbReference type="Pfam" id="PF05974">
    <property type="entry name" value="DUF892"/>
    <property type="match status" value="1"/>
</dbReference>
<dbReference type="PANTHER" id="PTHR30565:SF9">
    <property type="entry name" value="PROTEIN YCIF"/>
    <property type="match status" value="1"/>
</dbReference>
<feature type="coiled-coil region" evidence="1">
    <location>
        <begin position="51"/>
        <end position="78"/>
    </location>
</feature>
<evidence type="ECO:0000313" key="3">
    <source>
        <dbReference type="Proteomes" id="UP001483337"/>
    </source>
</evidence>
<name>A0ABZ2UW58_9CYAN</name>
<dbReference type="EMBL" id="CP150886">
    <property type="protein sequence ID" value="WZB89549.1"/>
    <property type="molecule type" value="Genomic_DNA"/>
</dbReference>
<dbReference type="RefSeq" id="WP_353932447.1">
    <property type="nucleotide sequence ID" value="NZ_CP150886.1"/>
</dbReference>
<organism evidence="2 3">
    <name type="scientific">Okeanomitos corallinicola TIOX110</name>
    <dbReference type="NCBI Taxonomy" id="3133117"/>
    <lineage>
        <taxon>Bacteria</taxon>
        <taxon>Bacillati</taxon>
        <taxon>Cyanobacteriota</taxon>
        <taxon>Cyanophyceae</taxon>
        <taxon>Nostocales</taxon>
        <taxon>Aphanizomenonaceae</taxon>
        <taxon>Okeanomitos</taxon>
    </lineage>
</organism>
<dbReference type="InterPro" id="IPR012347">
    <property type="entry name" value="Ferritin-like"/>
</dbReference>
<keyword evidence="3" id="KW-1185">Reference proteome</keyword>
<keyword evidence="1" id="KW-0175">Coiled coil</keyword>
<evidence type="ECO:0000313" key="2">
    <source>
        <dbReference type="EMBL" id="WZB89549.1"/>
    </source>
</evidence>